<evidence type="ECO:0000313" key="4">
    <source>
        <dbReference type="Proteomes" id="UP000289437"/>
    </source>
</evidence>
<feature type="region of interest" description="Disordered" evidence="1">
    <location>
        <begin position="120"/>
        <end position="150"/>
    </location>
</feature>
<keyword evidence="2" id="KW-0732">Signal</keyword>
<feature type="compositionally biased region" description="Polar residues" evidence="1">
    <location>
        <begin position="133"/>
        <end position="150"/>
    </location>
</feature>
<protein>
    <submittedName>
        <fullName evidence="3">Uncharacterized protein</fullName>
    </submittedName>
</protein>
<dbReference type="RefSeq" id="WP_128911643.1">
    <property type="nucleotide sequence ID" value="NZ_RDSM01000001.1"/>
</dbReference>
<dbReference type="OrthoDB" id="9852272at2"/>
<organism evidence="3 4">
    <name type="scientific">Granulicella sibirica</name>
    <dbReference type="NCBI Taxonomy" id="2479048"/>
    <lineage>
        <taxon>Bacteria</taxon>
        <taxon>Pseudomonadati</taxon>
        <taxon>Acidobacteriota</taxon>
        <taxon>Terriglobia</taxon>
        <taxon>Terriglobales</taxon>
        <taxon>Acidobacteriaceae</taxon>
        <taxon>Granulicella</taxon>
    </lineage>
</organism>
<reference evidence="4" key="2">
    <citation type="submission" date="2019-02" db="EMBL/GenBank/DDBJ databases">
        <title>Granulicella sibirica sp. nov., a psychrotolerant acidobacterium isolated from an organic soil layer in forested tundra, West Siberia.</title>
        <authorList>
            <person name="Oshkin I.Y."/>
            <person name="Kulichevskaya I.S."/>
            <person name="Rijpstra W.I.C."/>
            <person name="Sinninghe Damste J.S."/>
            <person name="Rakitin A.L."/>
            <person name="Ravin N.V."/>
            <person name="Dedysh S.N."/>
        </authorList>
    </citation>
    <scope>NUCLEOTIDE SEQUENCE [LARGE SCALE GENOMIC DNA]</scope>
    <source>
        <strain evidence="4">AF10</strain>
    </source>
</reference>
<feature type="signal peptide" evidence="2">
    <location>
        <begin position="1"/>
        <end position="23"/>
    </location>
</feature>
<dbReference type="EMBL" id="RDSM01000001">
    <property type="protein sequence ID" value="RXH57479.1"/>
    <property type="molecule type" value="Genomic_DNA"/>
</dbReference>
<proteinExistence type="predicted"/>
<dbReference type="Proteomes" id="UP000289437">
    <property type="component" value="Unassembled WGS sequence"/>
</dbReference>
<name>A0A4Q0T628_9BACT</name>
<reference evidence="3 4" key="1">
    <citation type="submission" date="2018-11" db="EMBL/GenBank/DDBJ databases">
        <authorList>
            <person name="Mardanov A.V."/>
            <person name="Ravin N.V."/>
            <person name="Dedysh S.N."/>
        </authorList>
    </citation>
    <scope>NUCLEOTIDE SEQUENCE [LARGE SCALE GENOMIC DNA]</scope>
    <source>
        <strain evidence="3 4">AF10</strain>
    </source>
</reference>
<evidence type="ECO:0000313" key="3">
    <source>
        <dbReference type="EMBL" id="RXH57479.1"/>
    </source>
</evidence>
<sequence length="212" mass="22610">MTRRSIPIVAAITLTISAWTTQAQPAGHQPQNAALTQAIQKALPQGATEVAQPLPVELGPLGRVQVVLYRRNDADTLFRGIALIPSADTYRAVPLPTEVDSAGNYEEITTAILGADIAGTDPDTSVPGGAKQGLTQTLPSENGQPRTTRTESGQRALVILYYAHQFGQTASNAFGRVYLYDAGAFRIDEVRSHLLDGVRTAAVARQRLAPNP</sequence>
<accession>A0A4Q0T628</accession>
<dbReference type="AlphaFoldDB" id="A0A4Q0T628"/>
<gene>
    <name evidence="3" type="ORF">GRAN_0789</name>
</gene>
<evidence type="ECO:0000256" key="1">
    <source>
        <dbReference type="SAM" id="MobiDB-lite"/>
    </source>
</evidence>
<keyword evidence="4" id="KW-1185">Reference proteome</keyword>
<feature type="chain" id="PRO_5020564828" evidence="2">
    <location>
        <begin position="24"/>
        <end position="212"/>
    </location>
</feature>
<comment type="caution">
    <text evidence="3">The sequence shown here is derived from an EMBL/GenBank/DDBJ whole genome shotgun (WGS) entry which is preliminary data.</text>
</comment>
<evidence type="ECO:0000256" key="2">
    <source>
        <dbReference type="SAM" id="SignalP"/>
    </source>
</evidence>